<evidence type="ECO:0000256" key="1">
    <source>
        <dbReference type="SAM" id="Phobius"/>
    </source>
</evidence>
<evidence type="ECO:0000259" key="2">
    <source>
        <dbReference type="Pfam" id="PF04773"/>
    </source>
</evidence>
<evidence type="ECO:0000313" key="5">
    <source>
        <dbReference type="Proteomes" id="UP000192678"/>
    </source>
</evidence>
<dbReference type="Pfam" id="PF04773">
    <property type="entry name" value="FecR"/>
    <property type="match status" value="1"/>
</dbReference>
<organism evidence="4 5">
    <name type="scientific">Pedobacter nyackensis</name>
    <dbReference type="NCBI Taxonomy" id="475255"/>
    <lineage>
        <taxon>Bacteria</taxon>
        <taxon>Pseudomonadati</taxon>
        <taxon>Bacteroidota</taxon>
        <taxon>Sphingobacteriia</taxon>
        <taxon>Sphingobacteriales</taxon>
        <taxon>Sphingobacteriaceae</taxon>
        <taxon>Pedobacter</taxon>
    </lineage>
</organism>
<keyword evidence="1" id="KW-1133">Transmembrane helix</keyword>
<gene>
    <name evidence="4" type="ORF">SAMN04488101_11855</name>
</gene>
<protein>
    <submittedName>
        <fullName evidence="4">FecR family protein</fullName>
    </submittedName>
</protein>
<dbReference type="STRING" id="475255.SAMN04488101_11855"/>
<proteinExistence type="predicted"/>
<dbReference type="GO" id="GO:0016989">
    <property type="term" value="F:sigma factor antagonist activity"/>
    <property type="evidence" value="ECO:0007669"/>
    <property type="project" value="TreeGrafter"/>
</dbReference>
<dbReference type="InterPro" id="IPR012373">
    <property type="entry name" value="Ferrdict_sens_TM"/>
</dbReference>
<dbReference type="Pfam" id="PF16344">
    <property type="entry name" value="FecR_C"/>
    <property type="match status" value="1"/>
</dbReference>
<dbReference type="EMBL" id="FWYB01000018">
    <property type="protein sequence ID" value="SMD15374.1"/>
    <property type="molecule type" value="Genomic_DNA"/>
</dbReference>
<dbReference type="InterPro" id="IPR006860">
    <property type="entry name" value="FecR"/>
</dbReference>
<dbReference type="Proteomes" id="UP000192678">
    <property type="component" value="Unassembled WGS sequence"/>
</dbReference>
<keyword evidence="1" id="KW-0472">Membrane</keyword>
<keyword evidence="5" id="KW-1185">Reference proteome</keyword>
<accession>A0A1W2F0E2</accession>
<keyword evidence="1" id="KW-0812">Transmembrane</keyword>
<dbReference type="OrthoDB" id="737880at2"/>
<feature type="domain" description="FecR protein" evidence="2">
    <location>
        <begin position="178"/>
        <end position="271"/>
    </location>
</feature>
<evidence type="ECO:0000259" key="3">
    <source>
        <dbReference type="Pfam" id="PF16344"/>
    </source>
</evidence>
<dbReference type="Gene3D" id="3.55.50.30">
    <property type="match status" value="1"/>
</dbReference>
<dbReference type="Gene3D" id="2.60.120.1440">
    <property type="match status" value="1"/>
</dbReference>
<name>A0A1W2F0E2_9SPHI</name>
<dbReference type="InterPro" id="IPR032508">
    <property type="entry name" value="FecR_C"/>
</dbReference>
<feature type="transmembrane region" description="Helical" evidence="1">
    <location>
        <begin position="89"/>
        <end position="107"/>
    </location>
</feature>
<dbReference type="RefSeq" id="WP_084291792.1">
    <property type="nucleotide sequence ID" value="NZ_FWYB01000018.1"/>
</dbReference>
<reference evidence="4 5" key="1">
    <citation type="submission" date="2017-04" db="EMBL/GenBank/DDBJ databases">
        <authorList>
            <person name="Afonso C.L."/>
            <person name="Miller P.J."/>
            <person name="Scott M.A."/>
            <person name="Spackman E."/>
            <person name="Goraichik I."/>
            <person name="Dimitrov K.M."/>
            <person name="Suarez D.L."/>
            <person name="Swayne D.E."/>
        </authorList>
    </citation>
    <scope>NUCLEOTIDE SEQUENCE [LARGE SCALE GENOMIC DNA]</scope>
    <source>
        <strain evidence="4 5">DSM 19625</strain>
    </source>
</reference>
<feature type="domain" description="Protein FecR C-terminal" evidence="3">
    <location>
        <begin position="316"/>
        <end position="384"/>
    </location>
</feature>
<dbReference type="AlphaFoldDB" id="A0A1W2F0E2"/>
<evidence type="ECO:0000313" key="4">
    <source>
        <dbReference type="EMBL" id="SMD15374.1"/>
    </source>
</evidence>
<dbReference type="PANTHER" id="PTHR30273:SF2">
    <property type="entry name" value="PROTEIN FECR"/>
    <property type="match status" value="1"/>
</dbReference>
<dbReference type="PANTHER" id="PTHR30273">
    <property type="entry name" value="PERIPLASMIC SIGNAL SENSOR AND SIGMA FACTOR ACTIVATOR FECR-RELATED"/>
    <property type="match status" value="1"/>
</dbReference>
<sequence length="390" mass="44107">MDNYDQYNSSEVQAFVAELQQKEAVLLHKQAADILHADEEVQLEEIREILLSQELLIRAPQIHVEEGWLAIQERMDVPVKVRLNPFARYMAYAASIILMVGLGWFALRNTLKSTDQSNVAKHIVDKHKAILILEDGTSISLNNKTKQKITDGTAVLSDSARAISYQSAKAAVNVYHTLVVPRGGEYKLVMSDGTEVWLNSETRLRYPAVLNGAGERMVYLESGEAYFKVTKNKHAPFMVNLNGMQVEVLGTSFNINTFNQKISTTLVEGSISVNRKGKAPLFQVPGEQSNFDPLTQSLSKSEVDVYPYTAWKDGWLVFNDNSLEEVLEQVGRWYDYQVDFESPDLKALRFGGKLRKSKNITDVLSVIERSNELKYKISGQTIYIYNKKNK</sequence>